<evidence type="ECO:0000313" key="2">
    <source>
        <dbReference type="Proteomes" id="UP000189353"/>
    </source>
</evidence>
<gene>
    <name evidence="1" type="ORF">BKG88_08990</name>
</gene>
<dbReference type="Proteomes" id="UP000189353">
    <property type="component" value="Unassembled WGS sequence"/>
</dbReference>
<proteinExistence type="predicted"/>
<evidence type="ECO:0000313" key="1">
    <source>
        <dbReference type="EMBL" id="OOF85090.1"/>
    </source>
</evidence>
<reference evidence="1 2" key="1">
    <citation type="submission" date="2016-10" db="EMBL/GenBank/DDBJ databases">
        <title>Rodentibacter gen. nov. and new species.</title>
        <authorList>
            <person name="Christensen H."/>
        </authorList>
    </citation>
    <scope>NUCLEOTIDE SEQUENCE [LARGE SCALE GENOMIC DNA]</scope>
    <source>
        <strain evidence="1 2">Ppn158</strain>
    </source>
</reference>
<dbReference type="AlphaFoldDB" id="A0A1V3L666"/>
<dbReference type="RefSeq" id="WP_077553400.1">
    <property type="nucleotide sequence ID" value="NZ_MLAI01000024.1"/>
</dbReference>
<dbReference type="EMBL" id="MLAI01000024">
    <property type="protein sequence ID" value="OOF85090.1"/>
    <property type="molecule type" value="Genomic_DNA"/>
</dbReference>
<comment type="caution">
    <text evidence="1">The sequence shown here is derived from an EMBL/GenBank/DDBJ whole genome shotgun (WGS) entry which is preliminary data.</text>
</comment>
<accession>A0A1V3L666</accession>
<sequence length="72" mass="8421">MASNKRRDYRVDPHPKGLGFVAIEIMNGKATWQSQNHCDVEFCRLEIDERKKRLEALNNAAKEKYKWGEKNG</sequence>
<dbReference type="OrthoDB" id="5682399at2"/>
<organism evidence="1 2">
    <name type="scientific">Rodentibacter ratti</name>
    <dbReference type="NCBI Taxonomy" id="1906745"/>
    <lineage>
        <taxon>Bacteria</taxon>
        <taxon>Pseudomonadati</taxon>
        <taxon>Pseudomonadota</taxon>
        <taxon>Gammaproteobacteria</taxon>
        <taxon>Pasteurellales</taxon>
        <taxon>Pasteurellaceae</taxon>
        <taxon>Rodentibacter</taxon>
    </lineage>
</organism>
<protein>
    <submittedName>
        <fullName evidence="1">Uncharacterized protein</fullName>
    </submittedName>
</protein>
<name>A0A1V3L666_9PAST</name>